<evidence type="ECO:0000313" key="3">
    <source>
        <dbReference type="Proteomes" id="UP000299102"/>
    </source>
</evidence>
<dbReference type="AlphaFoldDB" id="A0A4C1U7U8"/>
<evidence type="ECO:0000256" key="1">
    <source>
        <dbReference type="SAM" id="MobiDB-lite"/>
    </source>
</evidence>
<reference evidence="2 3" key="1">
    <citation type="journal article" date="2019" name="Commun. Biol.">
        <title>The bagworm genome reveals a unique fibroin gene that provides high tensile strength.</title>
        <authorList>
            <person name="Kono N."/>
            <person name="Nakamura H."/>
            <person name="Ohtoshi R."/>
            <person name="Tomita M."/>
            <person name="Numata K."/>
            <person name="Arakawa K."/>
        </authorList>
    </citation>
    <scope>NUCLEOTIDE SEQUENCE [LARGE SCALE GENOMIC DNA]</scope>
</reference>
<accession>A0A4C1U7U8</accession>
<feature type="region of interest" description="Disordered" evidence="1">
    <location>
        <begin position="31"/>
        <end position="52"/>
    </location>
</feature>
<keyword evidence="3" id="KW-1185">Reference proteome</keyword>
<dbReference type="EMBL" id="BGZK01000139">
    <property type="protein sequence ID" value="GBP22378.1"/>
    <property type="molecule type" value="Genomic_DNA"/>
</dbReference>
<dbReference type="Proteomes" id="UP000299102">
    <property type="component" value="Unassembled WGS sequence"/>
</dbReference>
<organism evidence="2 3">
    <name type="scientific">Eumeta variegata</name>
    <name type="common">Bagworm moth</name>
    <name type="synonym">Eumeta japonica</name>
    <dbReference type="NCBI Taxonomy" id="151549"/>
    <lineage>
        <taxon>Eukaryota</taxon>
        <taxon>Metazoa</taxon>
        <taxon>Ecdysozoa</taxon>
        <taxon>Arthropoda</taxon>
        <taxon>Hexapoda</taxon>
        <taxon>Insecta</taxon>
        <taxon>Pterygota</taxon>
        <taxon>Neoptera</taxon>
        <taxon>Endopterygota</taxon>
        <taxon>Lepidoptera</taxon>
        <taxon>Glossata</taxon>
        <taxon>Ditrysia</taxon>
        <taxon>Tineoidea</taxon>
        <taxon>Psychidae</taxon>
        <taxon>Oiketicinae</taxon>
        <taxon>Eumeta</taxon>
    </lineage>
</organism>
<protein>
    <submittedName>
        <fullName evidence="2">Uncharacterized protein</fullName>
    </submittedName>
</protein>
<name>A0A4C1U7U8_EUMVA</name>
<evidence type="ECO:0000313" key="2">
    <source>
        <dbReference type="EMBL" id="GBP22378.1"/>
    </source>
</evidence>
<proteinExistence type="predicted"/>
<sequence length="89" mass="10090">MEHIFNSKVQLKNKMTYRYVTSLSAVSDWSYSRGGVRQPGPGLRGPLSHPVPSGLRPTCKIVHSYSERNQTDKFEKRLAKKPFLKLSGL</sequence>
<comment type="caution">
    <text evidence="2">The sequence shown here is derived from an EMBL/GenBank/DDBJ whole genome shotgun (WGS) entry which is preliminary data.</text>
</comment>
<gene>
    <name evidence="2" type="ORF">EVAR_11894_1</name>
</gene>